<dbReference type="AlphaFoldDB" id="A0A2Y9ALV2"/>
<protein>
    <submittedName>
        <fullName evidence="2">Uncharacterized protein</fullName>
    </submittedName>
</protein>
<reference evidence="2 3" key="1">
    <citation type="submission" date="2016-10" db="EMBL/GenBank/DDBJ databases">
        <authorList>
            <person name="Cai Z."/>
        </authorList>
    </citation>
    <scope>NUCLEOTIDE SEQUENCE [LARGE SCALE GENOMIC DNA]</scope>
    <source>
        <strain evidence="2 3">CGMCC 1.10826</strain>
    </source>
</reference>
<dbReference type="EMBL" id="UETB01000008">
    <property type="protein sequence ID" value="SSA43369.1"/>
    <property type="molecule type" value="Genomic_DNA"/>
</dbReference>
<proteinExistence type="predicted"/>
<feature type="region of interest" description="Disordered" evidence="1">
    <location>
        <begin position="1"/>
        <end position="38"/>
    </location>
</feature>
<evidence type="ECO:0000256" key="1">
    <source>
        <dbReference type="SAM" id="MobiDB-lite"/>
    </source>
</evidence>
<feature type="compositionally biased region" description="Basic and acidic residues" evidence="1">
    <location>
        <begin position="1"/>
        <end position="10"/>
    </location>
</feature>
<evidence type="ECO:0000313" key="3">
    <source>
        <dbReference type="Proteomes" id="UP000250222"/>
    </source>
</evidence>
<accession>A0A2Y9ALV2</accession>
<dbReference type="Proteomes" id="UP000250222">
    <property type="component" value="Unassembled WGS sequence"/>
</dbReference>
<evidence type="ECO:0000313" key="2">
    <source>
        <dbReference type="EMBL" id="SSA43369.1"/>
    </source>
</evidence>
<organism evidence="2 3">
    <name type="scientific">Georgenia satyanarayanai</name>
    <dbReference type="NCBI Taxonomy" id="860221"/>
    <lineage>
        <taxon>Bacteria</taxon>
        <taxon>Bacillati</taxon>
        <taxon>Actinomycetota</taxon>
        <taxon>Actinomycetes</taxon>
        <taxon>Micrococcales</taxon>
        <taxon>Bogoriellaceae</taxon>
        <taxon>Georgenia</taxon>
    </lineage>
</organism>
<gene>
    <name evidence="2" type="ORF">SAMN05216184_108133</name>
</gene>
<keyword evidence="3" id="KW-1185">Reference proteome</keyword>
<sequence length="98" mass="10398">MSATQERESRPAGNGTASQKLAGQAPTAYRDRAPNGTSATLSGYAVVVTIPADSEPRTRRRLFLSLHSATRAVTKAEARGFDAQVTLVRLVPEGVGSW</sequence>
<name>A0A2Y9ALV2_9MICO</name>